<dbReference type="Proteomes" id="UP000481861">
    <property type="component" value="Unassembled WGS sequence"/>
</dbReference>
<dbReference type="Pfam" id="PF05705">
    <property type="entry name" value="DUF829"/>
    <property type="match status" value="1"/>
</dbReference>
<comment type="subcellular location">
    <subcellularLocation>
        <location evidence="6">Nucleus outer membrane</location>
        <topology evidence="6">Single-pass membrane protein</topology>
    </subcellularLocation>
</comment>
<dbReference type="SUPFAM" id="SSF53474">
    <property type="entry name" value="alpha/beta-Hydrolases"/>
    <property type="match status" value="1"/>
</dbReference>
<keyword evidence="5" id="KW-0539">Nucleus</keyword>
<gene>
    <name evidence="8" type="ORF">BDV95DRAFT_508609</name>
</gene>
<dbReference type="EMBL" id="JAADJZ010000040">
    <property type="protein sequence ID" value="KAF2864747.1"/>
    <property type="molecule type" value="Genomic_DNA"/>
</dbReference>
<keyword evidence="3 7" id="KW-1133">Transmembrane helix</keyword>
<reference evidence="8 9" key="1">
    <citation type="submission" date="2020-01" db="EMBL/GenBank/DDBJ databases">
        <authorList>
            <consortium name="DOE Joint Genome Institute"/>
            <person name="Haridas S."/>
            <person name="Albert R."/>
            <person name="Binder M."/>
            <person name="Bloem J."/>
            <person name="Labutti K."/>
            <person name="Salamov A."/>
            <person name="Andreopoulos B."/>
            <person name="Baker S.E."/>
            <person name="Barry K."/>
            <person name="Bills G."/>
            <person name="Bluhm B.H."/>
            <person name="Cannon C."/>
            <person name="Castanera R."/>
            <person name="Culley D.E."/>
            <person name="Daum C."/>
            <person name="Ezra D."/>
            <person name="Gonzalez J.B."/>
            <person name="Henrissat B."/>
            <person name="Kuo A."/>
            <person name="Liang C."/>
            <person name="Lipzen A."/>
            <person name="Lutzoni F."/>
            <person name="Magnuson J."/>
            <person name="Mondo S."/>
            <person name="Nolan M."/>
            <person name="Ohm R."/>
            <person name="Pangilinan J."/>
            <person name="Park H.-J.H."/>
            <person name="Ramirez L."/>
            <person name="Alfaro M."/>
            <person name="Sun H."/>
            <person name="Tritt A."/>
            <person name="Yoshinaga Y."/>
            <person name="Zwiers L.-H.L."/>
            <person name="Turgeon B.G."/>
            <person name="Goodwin S.B."/>
            <person name="Spatafora J.W."/>
            <person name="Crous P.W."/>
            <person name="Grigoriev I.V."/>
        </authorList>
    </citation>
    <scope>NUCLEOTIDE SEQUENCE [LARGE SCALE GENOMIC DNA]</scope>
    <source>
        <strain evidence="8 9">CBS 611.86</strain>
    </source>
</reference>
<organism evidence="8 9">
    <name type="scientific">Massariosphaeria phaeospora</name>
    <dbReference type="NCBI Taxonomy" id="100035"/>
    <lineage>
        <taxon>Eukaryota</taxon>
        <taxon>Fungi</taxon>
        <taxon>Dikarya</taxon>
        <taxon>Ascomycota</taxon>
        <taxon>Pezizomycotina</taxon>
        <taxon>Dothideomycetes</taxon>
        <taxon>Pleosporomycetidae</taxon>
        <taxon>Pleosporales</taxon>
        <taxon>Pleosporales incertae sedis</taxon>
        <taxon>Massariosphaeria</taxon>
    </lineage>
</organism>
<name>A0A7C8I5C1_9PLEO</name>
<dbReference type="InterPro" id="IPR029058">
    <property type="entry name" value="AB_hydrolase_fold"/>
</dbReference>
<evidence type="ECO:0000313" key="8">
    <source>
        <dbReference type="EMBL" id="KAF2864747.1"/>
    </source>
</evidence>
<evidence type="ECO:0000256" key="1">
    <source>
        <dbReference type="ARBA" id="ARBA00007387"/>
    </source>
</evidence>
<dbReference type="PANTHER" id="PTHR12265:SF30">
    <property type="entry name" value="TRANSMEMBRANE PROTEIN 53"/>
    <property type="match status" value="1"/>
</dbReference>
<keyword evidence="4 7" id="KW-0472">Membrane</keyword>
<feature type="transmembrane region" description="Helical" evidence="7">
    <location>
        <begin position="25"/>
        <end position="45"/>
    </location>
</feature>
<evidence type="ECO:0000256" key="3">
    <source>
        <dbReference type="ARBA" id="ARBA00022989"/>
    </source>
</evidence>
<evidence type="ECO:0000256" key="4">
    <source>
        <dbReference type="ARBA" id="ARBA00023136"/>
    </source>
</evidence>
<sequence>MAAPAPASDAVARPLSEFHKISHNTYLYTPAAYTAASPLILFFTWQSAAAKHIAKYTDAYRRLFPSARILLVRCDFQDMFTSDAAFSKLAEPALAVVRAHTQSGGAVLAHSSSNGGANQVGEFARAWKKSEGARLPLRAQVLDSSPGRGSWARSHAAVAAAFPKTLLLRVVLSGALHVFLAGYYAFITVTGSENRMVTIGRQLNDAALFDTWVPRVYLYSEADEMVGVDEVEGHADDAAQKGWDVTKVRFENSPHAGHIREDEDKYWGAVMEAWKAGPRM</sequence>
<protein>
    <submittedName>
        <fullName evidence="8">Indole-diterpene biosynthesis protein-like protein PaxU</fullName>
    </submittedName>
</protein>
<evidence type="ECO:0000313" key="9">
    <source>
        <dbReference type="Proteomes" id="UP000481861"/>
    </source>
</evidence>
<evidence type="ECO:0000256" key="6">
    <source>
        <dbReference type="ARBA" id="ARBA00034303"/>
    </source>
</evidence>
<comment type="caution">
    <text evidence="8">The sequence shown here is derived from an EMBL/GenBank/DDBJ whole genome shotgun (WGS) entry which is preliminary data.</text>
</comment>
<accession>A0A7C8I5C1</accession>
<dbReference type="AlphaFoldDB" id="A0A7C8I5C1"/>
<comment type="similarity">
    <text evidence="1">Belongs to the TMEM53 family.</text>
</comment>
<dbReference type="OrthoDB" id="77878at2759"/>
<feature type="transmembrane region" description="Helical" evidence="7">
    <location>
        <begin position="166"/>
        <end position="186"/>
    </location>
</feature>
<keyword evidence="2 7" id="KW-0812">Transmembrane</keyword>
<proteinExistence type="inferred from homology"/>
<evidence type="ECO:0000256" key="5">
    <source>
        <dbReference type="ARBA" id="ARBA00023242"/>
    </source>
</evidence>
<dbReference type="PANTHER" id="PTHR12265">
    <property type="entry name" value="TRANSMEMBRANE PROTEIN 53"/>
    <property type="match status" value="1"/>
</dbReference>
<evidence type="ECO:0000256" key="7">
    <source>
        <dbReference type="SAM" id="Phobius"/>
    </source>
</evidence>
<keyword evidence="9" id="KW-1185">Reference proteome</keyword>
<dbReference type="GO" id="GO:0005640">
    <property type="term" value="C:nuclear outer membrane"/>
    <property type="evidence" value="ECO:0007669"/>
    <property type="project" value="UniProtKB-SubCell"/>
</dbReference>
<dbReference type="InterPro" id="IPR008547">
    <property type="entry name" value="DUF829_TMEM53"/>
</dbReference>
<evidence type="ECO:0000256" key="2">
    <source>
        <dbReference type="ARBA" id="ARBA00022692"/>
    </source>
</evidence>